<protein>
    <submittedName>
        <fullName evidence="1">Uncharacterized protein</fullName>
    </submittedName>
</protein>
<organism evidence="1 2">
    <name type="scientific">Diphasiastrum complanatum</name>
    <name type="common">Issler's clubmoss</name>
    <name type="synonym">Lycopodium complanatum</name>
    <dbReference type="NCBI Taxonomy" id="34168"/>
    <lineage>
        <taxon>Eukaryota</taxon>
        <taxon>Viridiplantae</taxon>
        <taxon>Streptophyta</taxon>
        <taxon>Embryophyta</taxon>
        <taxon>Tracheophyta</taxon>
        <taxon>Lycopodiopsida</taxon>
        <taxon>Lycopodiales</taxon>
        <taxon>Lycopodiaceae</taxon>
        <taxon>Lycopodioideae</taxon>
        <taxon>Diphasiastrum</taxon>
    </lineage>
</organism>
<reference evidence="2" key="1">
    <citation type="journal article" date="2024" name="Proc. Natl. Acad. Sci. U.S.A.">
        <title>Extraordinary preservation of gene collinearity over three hundred million years revealed in homosporous lycophytes.</title>
        <authorList>
            <person name="Li C."/>
            <person name="Wickell D."/>
            <person name="Kuo L.Y."/>
            <person name="Chen X."/>
            <person name="Nie B."/>
            <person name="Liao X."/>
            <person name="Peng D."/>
            <person name="Ji J."/>
            <person name="Jenkins J."/>
            <person name="Williams M."/>
            <person name="Shu S."/>
            <person name="Plott C."/>
            <person name="Barry K."/>
            <person name="Rajasekar S."/>
            <person name="Grimwood J."/>
            <person name="Han X."/>
            <person name="Sun S."/>
            <person name="Hou Z."/>
            <person name="He W."/>
            <person name="Dai G."/>
            <person name="Sun C."/>
            <person name="Schmutz J."/>
            <person name="Leebens-Mack J.H."/>
            <person name="Li F.W."/>
            <person name="Wang L."/>
        </authorList>
    </citation>
    <scope>NUCLEOTIDE SEQUENCE [LARGE SCALE GENOMIC DNA]</scope>
    <source>
        <strain evidence="2">cv. PW_Plant_1</strain>
    </source>
</reference>
<keyword evidence="2" id="KW-1185">Reference proteome</keyword>
<evidence type="ECO:0000313" key="2">
    <source>
        <dbReference type="Proteomes" id="UP001162992"/>
    </source>
</evidence>
<dbReference type="Proteomes" id="UP001162992">
    <property type="component" value="Chromosome 1"/>
</dbReference>
<evidence type="ECO:0000313" key="1">
    <source>
        <dbReference type="EMBL" id="KAJ7571643.1"/>
    </source>
</evidence>
<proteinExistence type="predicted"/>
<dbReference type="EMBL" id="CM055092">
    <property type="protein sequence ID" value="KAJ7571643.1"/>
    <property type="molecule type" value="Genomic_DNA"/>
</dbReference>
<name>A0ACC2EYX7_DIPCM</name>
<accession>A0ACC2EYX7</accession>
<comment type="caution">
    <text evidence="1">The sequence shown here is derived from an EMBL/GenBank/DDBJ whole genome shotgun (WGS) entry which is preliminary data.</text>
</comment>
<gene>
    <name evidence="1" type="ORF">O6H91_01G170400</name>
</gene>
<sequence>MATQDNPSSTTLMDLITSDPVPGSDASSAAAKGGAVIEPRRSFKRTNLLQLPSESVNSIKILSPAKSLVPLKQKKKPLSYSQLARSLHELAAVADQKNSQKQLLHHVFPKLAVYSSVDPSLAPSLLMLHQQAEDGHVLRYAYYFLARILGEGDTQSISAGGGIPTPNWDALADLSSIGGITRADVLPRIIAQLTKEAENPDVSVHPRRVAALKALTCTPMSNTDIVSKLYEIVFGILDKVADAGKVRKKKGMFGRQSVDKESALRSNLQYVALSALRRLPLDQGNPAFLHRAVQGIACADPVGVRHALAMVSEMAVRDPYGVAMAVGKLSLAGGALQEVLHIQDVMSRMYLARLCYILSRARGIDERMDLRSQFTTLLYQLLLDPSERVCFEAITCILGKFDSHESSEERAAGWALLTSAILKFPDPSAQPSKDSSATQGSDGSTASNDSVAKFPKDRPAPRPRRPQPLIRLVMRRLESALRSHLRPVLHAAMRIVQEIGKSRAAAFALGMVINEDSVPENLIENGDIIKADSEVDGGDPAAEVSRTKVVPLPSSLAANSRESIASMLSNLVEGVRTTVACECFYVRAAAIKAMMWMQSPEESVEELKSTIAGELSDPLWPASLLNEILLTLHARFKATPEMAIILLDVSRLFATKAPGKIDSDVLQLLWKTCLIGCGPSGKHTALEAVTVVLDLPPPAPDALEVSVLKDHSSTSDPKAAVALQRLTQAAVWFLGENANYAAAEYAWESKTPPGTALMMLDGDKMVAAASSRNPTLAGALTRLQRCAFSGSWEVRIVAAQALITIAIRSGEPYRLQVYEFLRALAKGGVQEKLKEAYVSNGEDQGASGTGLSSIIAPMLQVLDEMYKAQDQLIKDMRQHDNAKQEWSDDELRRLYENHERLLDLVSLFCFVPRSKYLPLGPTSAGLLNIYRNRHHIDATTGFNDPAVATGIADLQVSTVTRIEYPPIQIDAAVPSPSDGLVDGIWSSNLAGVDRVNAYLGGVGTDAPEVEDDTATTRASVSYDDMWAKTLLEASDGEDADEQLSGSSSPESTASFETSVSSQFGSSRYPSLFGNTTSFGQNTRWVMDEEEHRPGTRFGKFSGELTSLAEDQPSYVESSPANAPLHGTHWQSGIGNQEPLHSPSSEVPSRPSDVQYPEEARAGKALYEFTAGGDDELNLTAGEDLEIEYEVDGWYFVRKKRPGRDGKLSGLVPVLYVTS</sequence>